<dbReference type="SUPFAM" id="SSF53335">
    <property type="entry name" value="S-adenosyl-L-methionine-dependent methyltransferases"/>
    <property type="match status" value="1"/>
</dbReference>
<dbReference type="Gene3D" id="3.40.50.150">
    <property type="entry name" value="Vaccinia Virus protein VP39"/>
    <property type="match status" value="1"/>
</dbReference>
<protein>
    <recommendedName>
        <fullName evidence="4">S-adenosyl methyltransferase</fullName>
    </recommendedName>
</protein>
<dbReference type="Proteomes" id="UP001501470">
    <property type="component" value="Unassembled WGS sequence"/>
</dbReference>
<sequence>MDFRDVETAEELVRNIWDVGVLFALQRQSPLRYSELGAELTAWSGRRPGDSALTRSLERLSRAHLITAEGSSRERPRYTITSAGAQRIERVRTVVNALRPTARKDQRPIASASTGTHVESMTRHTPIGPGHAHVPTQRSRPRRTSETVTTEAALRQSKTDDEPNSNGRTAPPPPSPIDTSVPHPARRYDYWLGGKDNFEADRASGDAVAQIYPAIRTTALENRRFLHRVVRFLAQEAGIRQFLDIGTGIPTSPNTHEIAQAIAPASRVVYVDNDPIVLTHARALLTGTGTGTTAYIDADVRDPARILDDPQLRSTLDLSQPVALLMVAVLHFIPEPLPAVQQLVQAMASGSYLAITHITKDLLPADIAASADDTNARSGVAAWFRGRDEFAALFDGLELVPPGIQPIAEWRDDRFDDRPSPSEAALYGAVARIP</sequence>
<dbReference type="Gene3D" id="1.10.10.10">
    <property type="entry name" value="Winged helix-like DNA-binding domain superfamily/Winged helix DNA-binding domain"/>
    <property type="match status" value="1"/>
</dbReference>
<evidence type="ECO:0000313" key="2">
    <source>
        <dbReference type="EMBL" id="GAA1570067.1"/>
    </source>
</evidence>
<dbReference type="InterPro" id="IPR036388">
    <property type="entry name" value="WH-like_DNA-bd_sf"/>
</dbReference>
<feature type="region of interest" description="Disordered" evidence="1">
    <location>
        <begin position="98"/>
        <end position="184"/>
    </location>
</feature>
<comment type="caution">
    <text evidence="2">The sequence shown here is derived from an EMBL/GenBank/DDBJ whole genome shotgun (WGS) entry which is preliminary data.</text>
</comment>
<accession>A0ABN2D5C9</accession>
<name>A0ABN2D5C9_9ACTN</name>
<dbReference type="InterPro" id="IPR029063">
    <property type="entry name" value="SAM-dependent_MTases_sf"/>
</dbReference>
<reference evidence="2 3" key="1">
    <citation type="journal article" date="2019" name="Int. J. Syst. Evol. Microbiol.">
        <title>The Global Catalogue of Microorganisms (GCM) 10K type strain sequencing project: providing services to taxonomists for standard genome sequencing and annotation.</title>
        <authorList>
            <consortium name="The Broad Institute Genomics Platform"/>
            <consortium name="The Broad Institute Genome Sequencing Center for Infectious Disease"/>
            <person name="Wu L."/>
            <person name="Ma J."/>
        </authorList>
    </citation>
    <scope>NUCLEOTIDE SEQUENCE [LARGE SCALE GENOMIC DNA]</scope>
    <source>
        <strain evidence="2 3">JCM 15933</strain>
    </source>
</reference>
<gene>
    <name evidence="2" type="ORF">GCM10009827_109880</name>
</gene>
<evidence type="ECO:0008006" key="4">
    <source>
        <dbReference type="Google" id="ProtNLM"/>
    </source>
</evidence>
<dbReference type="InterPro" id="IPR006764">
    <property type="entry name" value="SAM_dep_MeTrfase_SAV2177_type"/>
</dbReference>
<evidence type="ECO:0000313" key="3">
    <source>
        <dbReference type="Proteomes" id="UP001501470"/>
    </source>
</evidence>
<dbReference type="InterPro" id="IPR036390">
    <property type="entry name" value="WH_DNA-bd_sf"/>
</dbReference>
<organism evidence="2 3">
    <name type="scientific">Dactylosporangium maewongense</name>
    <dbReference type="NCBI Taxonomy" id="634393"/>
    <lineage>
        <taxon>Bacteria</taxon>
        <taxon>Bacillati</taxon>
        <taxon>Actinomycetota</taxon>
        <taxon>Actinomycetes</taxon>
        <taxon>Micromonosporales</taxon>
        <taxon>Micromonosporaceae</taxon>
        <taxon>Dactylosporangium</taxon>
    </lineage>
</organism>
<evidence type="ECO:0000256" key="1">
    <source>
        <dbReference type="SAM" id="MobiDB-lite"/>
    </source>
</evidence>
<proteinExistence type="predicted"/>
<dbReference type="RefSeq" id="WP_344514071.1">
    <property type="nucleotide sequence ID" value="NZ_BAAAQD010000043.1"/>
</dbReference>
<keyword evidence="3" id="KW-1185">Reference proteome</keyword>
<dbReference type="EMBL" id="BAAAQD010000043">
    <property type="protein sequence ID" value="GAA1570067.1"/>
    <property type="molecule type" value="Genomic_DNA"/>
</dbReference>
<dbReference type="Pfam" id="PF04672">
    <property type="entry name" value="Methyltransf_19"/>
    <property type="match status" value="1"/>
</dbReference>
<dbReference type="SUPFAM" id="SSF46785">
    <property type="entry name" value="Winged helix' DNA-binding domain"/>
    <property type="match status" value="1"/>
</dbReference>